<feature type="region of interest" description="Disordered" evidence="1">
    <location>
        <begin position="31"/>
        <end position="74"/>
    </location>
</feature>
<organism evidence="2">
    <name type="scientific">viral metagenome</name>
    <dbReference type="NCBI Taxonomy" id="1070528"/>
    <lineage>
        <taxon>unclassified sequences</taxon>
        <taxon>metagenomes</taxon>
        <taxon>organismal metagenomes</taxon>
    </lineage>
</organism>
<sequence>MVLTVAVVVILGAFATKYYVEKVVRDELSPKKIKRRQQKIRRDADSYIDPVDDDDEEQHHTHRRRRRSRDTDDE</sequence>
<protein>
    <submittedName>
        <fullName evidence="2">Uncharacterized protein</fullName>
    </submittedName>
</protein>
<dbReference type="EMBL" id="MN739780">
    <property type="protein sequence ID" value="QHT26188.1"/>
    <property type="molecule type" value="Genomic_DNA"/>
</dbReference>
<evidence type="ECO:0000256" key="1">
    <source>
        <dbReference type="SAM" id="MobiDB-lite"/>
    </source>
</evidence>
<evidence type="ECO:0000313" key="2">
    <source>
        <dbReference type="EMBL" id="QHT26188.1"/>
    </source>
</evidence>
<name>A0A6C0EBF1_9ZZZZ</name>
<reference evidence="2" key="1">
    <citation type="journal article" date="2020" name="Nature">
        <title>Giant virus diversity and host interactions through global metagenomics.</title>
        <authorList>
            <person name="Schulz F."/>
            <person name="Roux S."/>
            <person name="Paez-Espino D."/>
            <person name="Jungbluth S."/>
            <person name="Walsh D.A."/>
            <person name="Denef V.J."/>
            <person name="McMahon K.D."/>
            <person name="Konstantinidis K.T."/>
            <person name="Eloe-Fadrosh E.A."/>
            <person name="Kyrpides N.C."/>
            <person name="Woyke T."/>
        </authorList>
    </citation>
    <scope>NUCLEOTIDE SEQUENCE</scope>
    <source>
        <strain evidence="2">GVMAG-M-3300023179-27</strain>
    </source>
</reference>
<dbReference type="AlphaFoldDB" id="A0A6C0EBF1"/>
<accession>A0A6C0EBF1</accession>
<proteinExistence type="predicted"/>